<keyword evidence="1" id="KW-0732">Signal</keyword>
<gene>
    <name evidence="2" type="ORF">PMES_02577</name>
</gene>
<feature type="chain" id="PRO_5036816852" description="PepSY domain-containing protein" evidence="1">
    <location>
        <begin position="19"/>
        <end position="95"/>
    </location>
</feature>
<dbReference type="AlphaFoldDB" id="A0A921NTT2"/>
<comment type="caution">
    <text evidence="2">The sequence shown here is derived from an EMBL/GenBank/DDBJ whole genome shotgun (WGS) entry which is preliminary data.</text>
</comment>
<reference evidence="2" key="1">
    <citation type="submission" date="2013-03" db="EMBL/GenBank/DDBJ databases">
        <title>Genome Sequence of the Profundibacterium mesophilum strain KAUST100406-0324T from Red Sea, a novel genus in the family Rhodobacteraceae.</title>
        <authorList>
            <person name="Essack M."/>
            <person name="Alam I."/>
            <person name="Lafi F."/>
            <person name="Alawi W."/>
            <person name="Kamanu F."/>
            <person name="Al-Suwailem A."/>
            <person name="Lee O.O."/>
            <person name="Xu Y."/>
            <person name="Bajic V."/>
            <person name="Qian P.-Y."/>
            <person name="Archer J."/>
        </authorList>
    </citation>
    <scope>NUCLEOTIDE SEQUENCE</scope>
    <source>
        <strain evidence="2">KAUST100406-0324</strain>
    </source>
</reference>
<keyword evidence="3" id="KW-1185">Reference proteome</keyword>
<protein>
    <recommendedName>
        <fullName evidence="4">PepSY domain-containing protein</fullName>
    </recommendedName>
</protein>
<sequence length="95" mass="9874">MRHILAAFMIALPIAAGAAPQNCGPRDKVTAHLEAKIGERRRGIGMHANARQVIEIYASAAGTWTITATAMDGTTCIVAAGSGYDDLSGDLPPNL</sequence>
<dbReference type="OrthoDB" id="9810895at2"/>
<dbReference type="Proteomes" id="UP000698242">
    <property type="component" value="Unassembled WGS sequence"/>
</dbReference>
<evidence type="ECO:0000313" key="2">
    <source>
        <dbReference type="EMBL" id="KAF0675056.1"/>
    </source>
</evidence>
<dbReference type="RefSeq" id="WP_159966109.1">
    <property type="nucleotide sequence ID" value="NZ_APKE01000032.1"/>
</dbReference>
<organism evidence="2 3">
    <name type="scientific">Profundibacterium mesophilum KAUST100406-0324</name>
    <dbReference type="NCBI Taxonomy" id="1037889"/>
    <lineage>
        <taxon>Bacteria</taxon>
        <taxon>Pseudomonadati</taxon>
        <taxon>Pseudomonadota</taxon>
        <taxon>Alphaproteobacteria</taxon>
        <taxon>Rhodobacterales</taxon>
        <taxon>Roseobacteraceae</taxon>
        <taxon>Profundibacterium</taxon>
    </lineage>
</organism>
<evidence type="ECO:0000256" key="1">
    <source>
        <dbReference type="SAM" id="SignalP"/>
    </source>
</evidence>
<feature type="signal peptide" evidence="1">
    <location>
        <begin position="1"/>
        <end position="18"/>
    </location>
</feature>
<evidence type="ECO:0000313" key="3">
    <source>
        <dbReference type="Proteomes" id="UP000698242"/>
    </source>
</evidence>
<accession>A0A921NTT2</accession>
<dbReference type="EMBL" id="APKE01000032">
    <property type="protein sequence ID" value="KAF0675056.1"/>
    <property type="molecule type" value="Genomic_DNA"/>
</dbReference>
<evidence type="ECO:0008006" key="4">
    <source>
        <dbReference type="Google" id="ProtNLM"/>
    </source>
</evidence>
<proteinExistence type="predicted"/>
<name>A0A921NTT2_9RHOB</name>